<dbReference type="AlphaFoldDB" id="A0A8D8PVM9"/>
<dbReference type="EMBL" id="HBUF01031725">
    <property type="protein sequence ID" value="CAG6614993.1"/>
    <property type="molecule type" value="Transcribed_RNA"/>
</dbReference>
<name>A0A8D8PVM9_9HEMI</name>
<protein>
    <submittedName>
        <fullName evidence="1">Uncharacterized protein</fullName>
    </submittedName>
</protein>
<evidence type="ECO:0000313" key="1">
    <source>
        <dbReference type="EMBL" id="CAG6614993.1"/>
    </source>
</evidence>
<proteinExistence type="predicted"/>
<accession>A0A8D8PVM9</accession>
<sequence>MNFYSRKIIIHTNLYKSNQIDFFIIIYFSLSNIKVLKLYNVVKYWQYYFAVTFTPLFRTNEGNGNINGSVNGLEMCCPSFPHYSSFITHFLSRFLCRFPRK</sequence>
<organism evidence="1">
    <name type="scientific">Cacopsylla melanoneura</name>
    <dbReference type="NCBI Taxonomy" id="428564"/>
    <lineage>
        <taxon>Eukaryota</taxon>
        <taxon>Metazoa</taxon>
        <taxon>Ecdysozoa</taxon>
        <taxon>Arthropoda</taxon>
        <taxon>Hexapoda</taxon>
        <taxon>Insecta</taxon>
        <taxon>Pterygota</taxon>
        <taxon>Neoptera</taxon>
        <taxon>Paraneoptera</taxon>
        <taxon>Hemiptera</taxon>
        <taxon>Sternorrhyncha</taxon>
        <taxon>Psylloidea</taxon>
        <taxon>Psyllidae</taxon>
        <taxon>Psyllinae</taxon>
        <taxon>Cacopsylla</taxon>
    </lineage>
</organism>
<reference evidence="1" key="1">
    <citation type="submission" date="2021-05" db="EMBL/GenBank/DDBJ databases">
        <authorList>
            <person name="Alioto T."/>
            <person name="Alioto T."/>
            <person name="Gomez Garrido J."/>
        </authorList>
    </citation>
    <scope>NUCLEOTIDE SEQUENCE</scope>
</reference>